<reference evidence="5" key="1">
    <citation type="journal article" date="2021" name="PeerJ">
        <title>Extensive microbial diversity within the chicken gut microbiome revealed by metagenomics and culture.</title>
        <authorList>
            <person name="Gilroy R."/>
            <person name="Ravi A."/>
            <person name="Getino M."/>
            <person name="Pursley I."/>
            <person name="Horton D.L."/>
            <person name="Alikhan N.F."/>
            <person name="Baker D."/>
            <person name="Gharbi K."/>
            <person name="Hall N."/>
            <person name="Watson M."/>
            <person name="Adriaenssens E.M."/>
            <person name="Foster-Nyarko E."/>
            <person name="Jarju S."/>
            <person name="Secka A."/>
            <person name="Antonio M."/>
            <person name="Oren A."/>
            <person name="Chaudhuri R.R."/>
            <person name="La Ragione R."/>
            <person name="Hildebrand F."/>
            <person name="Pallen M.J."/>
        </authorList>
    </citation>
    <scope>NUCLEOTIDE SEQUENCE</scope>
    <source>
        <strain evidence="5">CHK195-6426</strain>
    </source>
</reference>
<sequence length="529" mass="57720">MYSMIQSGALHGVQAYPVCVEVDIAAGLPGFSLVGSLSGEVRESKERVSVALKNAGLRLPPSHITVNLSPADCRKEGTAFDLPIAVGILQSMGAFRENPCSAELIADTLFLGELGLNGEVKKVRGVLPIVREAARRGISECVVPVANALEGAVIPGIAVRGVSHIRQLLDYLKGAGSEEEKERLLPRAQVDLKEIFREGADDGEEDFAEVTGQETAKRAAEIAAAGFHNLLMTGPPGAGKSMIAKRLPGILPPLTLEESLEATAISSVAGTLPEGSALVTKRPFQSPHHTISHTALIGGSFLPRPGIISLAHRGILFLDELPEFRRQALDGLRQPLEERRVQIARVGGNLSYPSNFMLVCAMNPCPCGYYPDRNRCKCTQFQVNKYLGRISGPVLDRMDLCVELRQVEIGGLQGKQKGESSREIRKRVMRARKRQMKRFAGSGCRFNGDISAADMDRYCPLGTAEKRLMEELYRSLRLSARAYHRILRVARTIADLEEREAIEESHILEASFFCPAKGCWKGWEDADGD</sequence>
<dbReference type="GO" id="GO:0003677">
    <property type="term" value="F:DNA binding"/>
    <property type="evidence" value="ECO:0007669"/>
    <property type="project" value="InterPro"/>
</dbReference>
<evidence type="ECO:0000256" key="3">
    <source>
        <dbReference type="ARBA" id="ARBA00022840"/>
    </source>
</evidence>
<dbReference type="NCBIfam" id="TIGR00368">
    <property type="entry name" value="YifB family Mg chelatase-like AAA ATPase"/>
    <property type="match status" value="1"/>
</dbReference>
<dbReference type="GO" id="GO:0005524">
    <property type="term" value="F:ATP binding"/>
    <property type="evidence" value="ECO:0007669"/>
    <property type="project" value="UniProtKB-KW"/>
</dbReference>
<dbReference type="Pfam" id="PF13541">
    <property type="entry name" value="ChlI"/>
    <property type="match status" value="1"/>
</dbReference>
<evidence type="ECO:0000256" key="2">
    <source>
        <dbReference type="ARBA" id="ARBA00022741"/>
    </source>
</evidence>
<name>A0A9D1R7T4_9FIRM</name>
<accession>A0A9D1R7T4</accession>
<protein>
    <submittedName>
        <fullName evidence="5">YifB family Mg chelatase-like AAA ATPase</fullName>
    </submittedName>
</protein>
<dbReference type="InterPro" id="IPR014721">
    <property type="entry name" value="Ribsml_uS5_D2-typ_fold_subgr"/>
</dbReference>
<dbReference type="SUPFAM" id="SSF54211">
    <property type="entry name" value="Ribosomal protein S5 domain 2-like"/>
    <property type="match status" value="1"/>
</dbReference>
<reference evidence="5" key="2">
    <citation type="submission" date="2021-04" db="EMBL/GenBank/DDBJ databases">
        <authorList>
            <person name="Gilroy R."/>
        </authorList>
    </citation>
    <scope>NUCLEOTIDE SEQUENCE</scope>
    <source>
        <strain evidence="5">CHK195-6426</strain>
    </source>
</reference>
<comment type="caution">
    <text evidence="5">The sequence shown here is derived from an EMBL/GenBank/DDBJ whole genome shotgun (WGS) entry which is preliminary data.</text>
</comment>
<dbReference type="InterPro" id="IPR001208">
    <property type="entry name" value="MCM_dom"/>
</dbReference>
<dbReference type="AlphaFoldDB" id="A0A9D1R7T4"/>
<gene>
    <name evidence="5" type="ORF">H9742_13640</name>
</gene>
<dbReference type="InterPro" id="IPR003593">
    <property type="entry name" value="AAA+_ATPase"/>
</dbReference>
<dbReference type="EMBL" id="DXGH01000073">
    <property type="protein sequence ID" value="HIW82540.1"/>
    <property type="molecule type" value="Genomic_DNA"/>
</dbReference>
<dbReference type="SUPFAM" id="SSF52540">
    <property type="entry name" value="P-loop containing nucleoside triphosphate hydrolases"/>
    <property type="match status" value="1"/>
</dbReference>
<dbReference type="PANTHER" id="PTHR32039">
    <property type="entry name" value="MAGNESIUM-CHELATASE SUBUNIT CHLI"/>
    <property type="match status" value="1"/>
</dbReference>
<dbReference type="SMART" id="SM00382">
    <property type="entry name" value="AAA"/>
    <property type="match status" value="1"/>
</dbReference>
<dbReference type="InterPro" id="IPR020568">
    <property type="entry name" value="Ribosomal_Su5_D2-typ_SF"/>
</dbReference>
<evidence type="ECO:0000313" key="6">
    <source>
        <dbReference type="Proteomes" id="UP000824265"/>
    </source>
</evidence>
<dbReference type="Pfam" id="PF01078">
    <property type="entry name" value="Mg_chelatase"/>
    <property type="match status" value="1"/>
</dbReference>
<organism evidence="5 6">
    <name type="scientific">Candidatus Acetatifactor stercoripullorum</name>
    <dbReference type="NCBI Taxonomy" id="2838414"/>
    <lineage>
        <taxon>Bacteria</taxon>
        <taxon>Bacillati</taxon>
        <taxon>Bacillota</taxon>
        <taxon>Clostridia</taxon>
        <taxon>Lachnospirales</taxon>
        <taxon>Lachnospiraceae</taxon>
        <taxon>Acetatifactor</taxon>
    </lineage>
</organism>
<dbReference type="InterPro" id="IPR045006">
    <property type="entry name" value="CHLI-like"/>
</dbReference>
<evidence type="ECO:0000259" key="4">
    <source>
        <dbReference type="SMART" id="SM00382"/>
    </source>
</evidence>
<dbReference type="InterPro" id="IPR027417">
    <property type="entry name" value="P-loop_NTPase"/>
</dbReference>
<dbReference type="PANTHER" id="PTHR32039:SF7">
    <property type="entry name" value="COMPETENCE PROTEIN COMM"/>
    <property type="match status" value="1"/>
</dbReference>
<evidence type="ECO:0000313" key="5">
    <source>
        <dbReference type="EMBL" id="HIW82540.1"/>
    </source>
</evidence>
<dbReference type="InterPro" id="IPR025158">
    <property type="entry name" value="Mg_chelat-rel_C"/>
</dbReference>
<evidence type="ECO:0000256" key="1">
    <source>
        <dbReference type="ARBA" id="ARBA00006354"/>
    </source>
</evidence>
<dbReference type="PRINTS" id="PR01657">
    <property type="entry name" value="MCMFAMILY"/>
</dbReference>
<keyword evidence="2" id="KW-0547">Nucleotide-binding</keyword>
<dbReference type="Proteomes" id="UP000824265">
    <property type="component" value="Unassembled WGS sequence"/>
</dbReference>
<dbReference type="Gene3D" id="3.30.230.10">
    <property type="match status" value="1"/>
</dbReference>
<feature type="domain" description="AAA+ ATPase" evidence="4">
    <location>
        <begin position="226"/>
        <end position="408"/>
    </location>
</feature>
<dbReference type="Gene3D" id="3.40.50.300">
    <property type="entry name" value="P-loop containing nucleotide triphosphate hydrolases"/>
    <property type="match status" value="1"/>
</dbReference>
<comment type="similarity">
    <text evidence="1">Belongs to the Mg-chelatase subunits D/I family. ComM subfamily.</text>
</comment>
<keyword evidence="3" id="KW-0067">ATP-binding</keyword>
<dbReference type="InterPro" id="IPR000523">
    <property type="entry name" value="Mg_chelatse_chII-like_cat_dom"/>
</dbReference>
<proteinExistence type="inferred from homology"/>
<dbReference type="Pfam" id="PF13335">
    <property type="entry name" value="Mg_chelatase_C"/>
    <property type="match status" value="1"/>
</dbReference>
<dbReference type="InterPro" id="IPR004482">
    <property type="entry name" value="Mg_chelat-rel"/>
</dbReference>